<evidence type="ECO:0000259" key="10">
    <source>
        <dbReference type="Pfam" id="PF15007"/>
    </source>
</evidence>
<dbReference type="GO" id="GO:0030496">
    <property type="term" value="C:midbody"/>
    <property type="evidence" value="ECO:0007669"/>
    <property type="project" value="UniProtKB-SubCell"/>
</dbReference>
<reference evidence="11 12" key="1">
    <citation type="submission" date="2019-09" db="EMBL/GenBank/DDBJ databases">
        <title>Bird 10,000 Genomes (B10K) Project - Family phase.</title>
        <authorList>
            <person name="Zhang G."/>
        </authorList>
    </citation>
    <scope>NUCLEOTIDE SEQUENCE [LARGE SCALE GENOMIC DNA]</scope>
    <source>
        <strain evidence="11">B10K-DU-001-23</strain>
        <tissue evidence="11">Muscle</tissue>
    </source>
</reference>
<dbReference type="Proteomes" id="UP000518305">
    <property type="component" value="Unassembled WGS sequence"/>
</dbReference>
<keyword evidence="7" id="KW-0206">Cytoskeleton</keyword>
<feature type="compositionally biased region" description="Polar residues" evidence="9">
    <location>
        <begin position="156"/>
        <end position="165"/>
    </location>
</feature>
<dbReference type="PANTHER" id="PTHR31477">
    <property type="entry name" value="CENTROSOMAL PROTEIN OF 44 KDA"/>
    <property type="match status" value="1"/>
</dbReference>
<evidence type="ECO:0000256" key="6">
    <source>
        <dbReference type="ARBA" id="ARBA00023054"/>
    </source>
</evidence>
<evidence type="ECO:0000313" key="12">
    <source>
        <dbReference type="Proteomes" id="UP000518305"/>
    </source>
</evidence>
<gene>
    <name evidence="11" type="primary">Cep44</name>
    <name evidence="11" type="ORF">HEMCOM_R07127</name>
</gene>
<dbReference type="Pfam" id="PF15007">
    <property type="entry name" value="CEP44"/>
    <property type="match status" value="1"/>
</dbReference>
<name>A0A7K9DEA2_9AVES</name>
<protein>
    <recommendedName>
        <fullName evidence="4">Centrosomal protein of 44 kDa</fullName>
    </recommendedName>
</protein>
<feature type="compositionally biased region" description="Polar residues" evidence="9">
    <location>
        <begin position="287"/>
        <end position="297"/>
    </location>
</feature>
<feature type="region of interest" description="Disordered" evidence="9">
    <location>
        <begin position="155"/>
        <end position="198"/>
    </location>
</feature>
<keyword evidence="12" id="KW-1185">Reference proteome</keyword>
<comment type="subcellular location">
    <subcellularLocation>
        <location evidence="1">Cytoplasm</location>
        <location evidence="1">Cytoskeleton</location>
        <location evidence="1">Microtubule organizing center</location>
        <location evidence="1">Centrosome</location>
        <location evidence="1">Centriole</location>
    </subcellularLocation>
    <subcellularLocation>
        <location evidence="3">Cytoplasm</location>
        <location evidence="3">Cytoskeleton</location>
        <location evidence="3">Spindle pole</location>
    </subcellularLocation>
    <subcellularLocation>
        <location evidence="2">Midbody</location>
    </subcellularLocation>
</comment>
<sequence length="375" mass="42759">MATGDLKGSLRKIEQGLRLLNYPRDVDYTVLVKGDPAAFLPIISYSFTSFSTYIAELLVKWDVELTAKSDLRFIEAIYKLLRDQFQYKPILTKQQFLQFGFAERKMQIVCDIINCVVKKHKELCNSNKVKSQTRKKTRSFKCEAWSNYEHVLADPSGSTLNSKQKPQVERHSGNEVSDEVSDDLHPLPLPAQGGNEEERDVVEVECEQVIEDNSQIEFLKSQLADCQEKLHKLDWMEEKLHVLEEKLKGKVIIDEKDWSNLLGRVLILETELLLQSKKEDLPPEFSNAGQECTSSRIPVSPDTERKEEMPESLHQSSGYSSLLSTDPSPKAITINSHGLKDISKETTRQRVERISKIIKETSELLKASSNTSEKT</sequence>
<keyword evidence="5" id="KW-0963">Cytoplasm</keyword>
<feature type="non-terminal residue" evidence="11">
    <location>
        <position position="1"/>
    </location>
</feature>
<dbReference type="AlphaFoldDB" id="A0A7K9DEA2"/>
<dbReference type="GO" id="GO:0005814">
    <property type="term" value="C:centriole"/>
    <property type="evidence" value="ECO:0007669"/>
    <property type="project" value="UniProtKB-SubCell"/>
</dbReference>
<accession>A0A7K9DEA2</accession>
<proteinExistence type="predicted"/>
<organism evidence="11 12">
    <name type="scientific">Hemiprocne comata</name>
    <dbReference type="NCBI Taxonomy" id="243314"/>
    <lineage>
        <taxon>Eukaryota</taxon>
        <taxon>Metazoa</taxon>
        <taxon>Chordata</taxon>
        <taxon>Craniata</taxon>
        <taxon>Vertebrata</taxon>
        <taxon>Euteleostomi</taxon>
        <taxon>Archelosauria</taxon>
        <taxon>Archosauria</taxon>
        <taxon>Dinosauria</taxon>
        <taxon>Saurischia</taxon>
        <taxon>Theropoda</taxon>
        <taxon>Coelurosauria</taxon>
        <taxon>Aves</taxon>
        <taxon>Neognathae</taxon>
        <taxon>Neoaves</taxon>
        <taxon>Strisores</taxon>
        <taxon>Apodiformes</taxon>
        <taxon>Apodidae</taxon>
        <taxon>Hemiprocninae</taxon>
        <taxon>Hemiprocne</taxon>
    </lineage>
</organism>
<feature type="region of interest" description="Disordered" evidence="9">
    <location>
        <begin position="283"/>
        <end position="347"/>
    </location>
</feature>
<keyword evidence="6" id="KW-0175">Coiled coil</keyword>
<comment type="function">
    <text evidence="8">Centriole-enriched microtubule-binding protein involved in centriole biogenesis. In collaboration with CEP295 and POC1B, is required for the centriole-to-centrosome conversion by ensuring the formation of bona fide centriole wall. Functions as a linker component that maintains centrosome cohesion. Associates with CROCC and regulates its stability and localization to the centrosome.</text>
</comment>
<evidence type="ECO:0000256" key="3">
    <source>
        <dbReference type="ARBA" id="ARBA00004647"/>
    </source>
</evidence>
<dbReference type="InterPro" id="IPR033603">
    <property type="entry name" value="CEP44"/>
</dbReference>
<dbReference type="GO" id="GO:0007099">
    <property type="term" value="P:centriole replication"/>
    <property type="evidence" value="ECO:0007669"/>
    <property type="project" value="TreeGrafter"/>
</dbReference>
<comment type="caution">
    <text evidence="11">The sequence shown here is derived from an EMBL/GenBank/DDBJ whole genome shotgun (WGS) entry which is preliminary data.</text>
</comment>
<dbReference type="GO" id="GO:0000922">
    <property type="term" value="C:spindle pole"/>
    <property type="evidence" value="ECO:0007669"/>
    <property type="project" value="UniProtKB-SubCell"/>
</dbReference>
<feature type="compositionally biased region" description="Basic and acidic residues" evidence="9">
    <location>
        <begin position="302"/>
        <end position="311"/>
    </location>
</feature>
<evidence type="ECO:0000256" key="7">
    <source>
        <dbReference type="ARBA" id="ARBA00023212"/>
    </source>
</evidence>
<evidence type="ECO:0000256" key="9">
    <source>
        <dbReference type="SAM" id="MobiDB-lite"/>
    </source>
</evidence>
<feature type="compositionally biased region" description="Basic and acidic residues" evidence="9">
    <location>
        <begin position="338"/>
        <end position="347"/>
    </location>
</feature>
<evidence type="ECO:0000256" key="5">
    <source>
        <dbReference type="ARBA" id="ARBA00022490"/>
    </source>
</evidence>
<dbReference type="PANTHER" id="PTHR31477:SF1">
    <property type="entry name" value="CENTROSOMAL PROTEIN OF 44 KDA"/>
    <property type="match status" value="1"/>
</dbReference>
<feature type="non-terminal residue" evidence="11">
    <location>
        <position position="375"/>
    </location>
</feature>
<evidence type="ECO:0000256" key="1">
    <source>
        <dbReference type="ARBA" id="ARBA00004114"/>
    </source>
</evidence>
<feature type="domain" description="Centrosomal CEP44" evidence="10">
    <location>
        <begin position="5"/>
        <end position="129"/>
    </location>
</feature>
<dbReference type="GO" id="GO:0005813">
    <property type="term" value="C:centrosome"/>
    <property type="evidence" value="ECO:0007669"/>
    <property type="project" value="TreeGrafter"/>
</dbReference>
<dbReference type="GO" id="GO:0010457">
    <property type="term" value="P:centriole-centriole cohesion"/>
    <property type="evidence" value="ECO:0007669"/>
    <property type="project" value="TreeGrafter"/>
</dbReference>
<feature type="compositionally biased region" description="Polar residues" evidence="9">
    <location>
        <begin position="313"/>
        <end position="327"/>
    </location>
</feature>
<dbReference type="OrthoDB" id="259598at2759"/>
<evidence type="ECO:0000256" key="8">
    <source>
        <dbReference type="ARBA" id="ARBA00046235"/>
    </source>
</evidence>
<evidence type="ECO:0000313" key="11">
    <source>
        <dbReference type="EMBL" id="NXG62834.1"/>
    </source>
</evidence>
<evidence type="ECO:0000256" key="2">
    <source>
        <dbReference type="ARBA" id="ARBA00004214"/>
    </source>
</evidence>
<dbReference type="InterPro" id="IPR029157">
    <property type="entry name" value="CEP44_CC"/>
</dbReference>
<evidence type="ECO:0000256" key="4">
    <source>
        <dbReference type="ARBA" id="ARBA00014053"/>
    </source>
</evidence>
<dbReference type="EMBL" id="VWZJ01009363">
    <property type="protein sequence ID" value="NXG62834.1"/>
    <property type="molecule type" value="Genomic_DNA"/>
</dbReference>